<evidence type="ECO:0000313" key="2">
    <source>
        <dbReference type="Proteomes" id="UP001317963"/>
    </source>
</evidence>
<accession>A0ABY6Q968</accession>
<dbReference type="Proteomes" id="UP001317963">
    <property type="component" value="Chromosome"/>
</dbReference>
<dbReference type="EMBL" id="CP036501">
    <property type="protein sequence ID" value="UZP74938.1"/>
    <property type="molecule type" value="Genomic_DNA"/>
</dbReference>
<protein>
    <submittedName>
        <fullName evidence="1">DUF2849 domain-containing protein</fullName>
    </submittedName>
</protein>
<dbReference type="InterPro" id="IPR021270">
    <property type="entry name" value="DUF2849"/>
</dbReference>
<name>A0ABY6Q968_9GAMM</name>
<proteinExistence type="predicted"/>
<gene>
    <name evidence="1" type="ORF">E0F26_09415</name>
</gene>
<organism evidence="1 2">
    <name type="scientific">Candidatus Paraluminiphilus aquimaris</name>
    <dbReference type="NCBI Taxonomy" id="2518994"/>
    <lineage>
        <taxon>Bacteria</taxon>
        <taxon>Pseudomonadati</taxon>
        <taxon>Pseudomonadota</taxon>
        <taxon>Gammaproteobacteria</taxon>
        <taxon>Cellvibrionales</taxon>
        <taxon>Halieaceae</taxon>
        <taxon>Candidatus Paraluminiphilus</taxon>
    </lineage>
</organism>
<dbReference type="RefSeq" id="WP_279241403.1">
    <property type="nucleotide sequence ID" value="NZ_CP036501.1"/>
</dbReference>
<reference evidence="1 2" key="1">
    <citation type="submission" date="2019-02" db="EMBL/GenBank/DDBJ databases">
        <title>Halieaceae_genomes.</title>
        <authorList>
            <person name="Li S.-H."/>
        </authorList>
    </citation>
    <scope>NUCLEOTIDE SEQUENCE [LARGE SCALE GENOMIC DNA]</scope>
    <source>
        <strain evidence="1 2">JH123</strain>
    </source>
</reference>
<sequence>MSRIKAPVVITANDLLSGEVVYLDASHRWSVELSAAKVFEVVEDATIELDAMAKEADVVGAYLAEVLVGASISPRHYREGFRQRGPSNYFHGKQTVKGAEVAA</sequence>
<keyword evidence="2" id="KW-1185">Reference proteome</keyword>
<dbReference type="Pfam" id="PF11011">
    <property type="entry name" value="DUF2849"/>
    <property type="match status" value="1"/>
</dbReference>
<evidence type="ECO:0000313" key="1">
    <source>
        <dbReference type="EMBL" id="UZP74938.1"/>
    </source>
</evidence>